<feature type="non-terminal residue" evidence="1">
    <location>
        <position position="1"/>
    </location>
</feature>
<accession>A0A6J5M6U6</accession>
<dbReference type="EMBL" id="LR796402">
    <property type="protein sequence ID" value="CAB4141862.1"/>
    <property type="molecule type" value="Genomic_DNA"/>
</dbReference>
<evidence type="ECO:0000313" key="1">
    <source>
        <dbReference type="EMBL" id="CAB4141862.1"/>
    </source>
</evidence>
<protein>
    <submittedName>
        <fullName evidence="1">Uncharacterized protein</fullName>
    </submittedName>
</protein>
<reference evidence="1" key="1">
    <citation type="submission" date="2020-04" db="EMBL/GenBank/DDBJ databases">
        <authorList>
            <person name="Chiriac C."/>
            <person name="Salcher M."/>
            <person name="Ghai R."/>
            <person name="Kavagutti S V."/>
        </authorList>
    </citation>
    <scope>NUCLEOTIDE SEQUENCE</scope>
</reference>
<name>A0A6J5M6U6_9CAUD</name>
<gene>
    <name evidence="1" type="ORF">UFOVP421_1</name>
</gene>
<proteinExistence type="predicted"/>
<organism evidence="1">
    <name type="scientific">uncultured Caudovirales phage</name>
    <dbReference type="NCBI Taxonomy" id="2100421"/>
    <lineage>
        <taxon>Viruses</taxon>
        <taxon>Duplodnaviria</taxon>
        <taxon>Heunggongvirae</taxon>
        <taxon>Uroviricota</taxon>
        <taxon>Caudoviricetes</taxon>
        <taxon>Peduoviridae</taxon>
        <taxon>Maltschvirus</taxon>
        <taxon>Maltschvirus maltsch</taxon>
    </lineage>
</organism>
<sequence>WTQGWVVLTVRNGRLLQPETCEVLDGVAYFRSEALAGRPRVRVQAGRGA</sequence>